<dbReference type="GO" id="GO:0005576">
    <property type="term" value="C:extracellular region"/>
    <property type="evidence" value="ECO:0007669"/>
    <property type="project" value="UniProtKB-SubCell"/>
</dbReference>
<dbReference type="AlphaFoldDB" id="A0A4U0UIA7"/>
<evidence type="ECO:0000256" key="7">
    <source>
        <dbReference type="ARBA" id="ARBA00023277"/>
    </source>
</evidence>
<evidence type="ECO:0000256" key="9">
    <source>
        <dbReference type="ARBA" id="ARBA00034075"/>
    </source>
</evidence>
<evidence type="ECO:0000256" key="10">
    <source>
        <dbReference type="SAM" id="SignalP"/>
    </source>
</evidence>
<feature type="chain" id="PRO_5032651852" description="feruloyl esterase" evidence="10">
    <location>
        <begin position="18"/>
        <end position="330"/>
    </location>
</feature>
<dbReference type="PANTHER" id="PTHR38050:SF2">
    <property type="entry name" value="FERULOYL ESTERASE C-RELATED"/>
    <property type="match status" value="1"/>
</dbReference>
<feature type="signal peptide" evidence="10">
    <location>
        <begin position="1"/>
        <end position="17"/>
    </location>
</feature>
<dbReference type="InterPro" id="IPR000801">
    <property type="entry name" value="Esterase-like"/>
</dbReference>
<dbReference type="Proteomes" id="UP000308549">
    <property type="component" value="Unassembled WGS sequence"/>
</dbReference>
<evidence type="ECO:0000256" key="1">
    <source>
        <dbReference type="ARBA" id="ARBA00004613"/>
    </source>
</evidence>
<evidence type="ECO:0000256" key="4">
    <source>
        <dbReference type="ARBA" id="ARBA00022651"/>
    </source>
</evidence>
<protein>
    <recommendedName>
        <fullName evidence="2">feruloyl esterase</fullName>
        <ecNumber evidence="2">3.1.1.73</ecNumber>
    </recommendedName>
</protein>
<dbReference type="GO" id="GO:0030600">
    <property type="term" value="F:feruloyl esterase activity"/>
    <property type="evidence" value="ECO:0007669"/>
    <property type="project" value="UniProtKB-EC"/>
</dbReference>
<evidence type="ECO:0000256" key="6">
    <source>
        <dbReference type="ARBA" id="ARBA00022801"/>
    </source>
</evidence>
<evidence type="ECO:0000256" key="8">
    <source>
        <dbReference type="ARBA" id="ARBA00023326"/>
    </source>
</evidence>
<dbReference type="OrthoDB" id="424610at2759"/>
<dbReference type="Pfam" id="PF00756">
    <property type="entry name" value="Esterase"/>
    <property type="match status" value="1"/>
</dbReference>
<keyword evidence="4" id="KW-0858">Xylan degradation</keyword>
<organism evidence="11 12">
    <name type="scientific">Salinomyces thailandicus</name>
    <dbReference type="NCBI Taxonomy" id="706561"/>
    <lineage>
        <taxon>Eukaryota</taxon>
        <taxon>Fungi</taxon>
        <taxon>Dikarya</taxon>
        <taxon>Ascomycota</taxon>
        <taxon>Pezizomycotina</taxon>
        <taxon>Dothideomycetes</taxon>
        <taxon>Dothideomycetidae</taxon>
        <taxon>Mycosphaerellales</taxon>
        <taxon>Teratosphaeriaceae</taxon>
        <taxon>Salinomyces</taxon>
    </lineage>
</organism>
<dbReference type="InterPro" id="IPR043595">
    <property type="entry name" value="FaeB/C/D"/>
</dbReference>
<comment type="catalytic activity">
    <reaction evidence="9">
        <text>feruloyl-polysaccharide + H2O = ferulate + polysaccharide.</text>
        <dbReference type="EC" id="3.1.1.73"/>
    </reaction>
</comment>
<dbReference type="PANTHER" id="PTHR38050">
    <property type="match status" value="1"/>
</dbReference>
<comment type="caution">
    <text evidence="11">The sequence shown here is derived from an EMBL/GenBank/DDBJ whole genome shotgun (WGS) entry which is preliminary data.</text>
</comment>
<gene>
    <name evidence="11" type="ORF">B0A50_00326</name>
</gene>
<comment type="subcellular location">
    <subcellularLocation>
        <location evidence="1">Secreted</location>
    </subcellularLocation>
</comment>
<keyword evidence="6" id="KW-0378">Hydrolase</keyword>
<evidence type="ECO:0000256" key="3">
    <source>
        <dbReference type="ARBA" id="ARBA00022525"/>
    </source>
</evidence>
<keyword evidence="8" id="KW-0624">Polysaccharide degradation</keyword>
<evidence type="ECO:0000256" key="2">
    <source>
        <dbReference type="ARBA" id="ARBA00013091"/>
    </source>
</evidence>
<name>A0A4U0UIA7_9PEZI</name>
<keyword evidence="3" id="KW-0964">Secreted</keyword>
<dbReference type="EMBL" id="NAJL01000001">
    <property type="protein sequence ID" value="TKA34345.1"/>
    <property type="molecule type" value="Genomic_DNA"/>
</dbReference>
<dbReference type="InterPro" id="IPR029058">
    <property type="entry name" value="AB_hydrolase_fold"/>
</dbReference>
<reference evidence="11 12" key="1">
    <citation type="submission" date="2017-03" db="EMBL/GenBank/DDBJ databases">
        <title>Genomes of endolithic fungi from Antarctica.</title>
        <authorList>
            <person name="Coleine C."/>
            <person name="Masonjones S."/>
            <person name="Stajich J.E."/>
        </authorList>
    </citation>
    <scope>NUCLEOTIDE SEQUENCE [LARGE SCALE GENOMIC DNA]</scope>
    <source>
        <strain evidence="11 12">CCFEE 6315</strain>
    </source>
</reference>
<dbReference type="EC" id="3.1.1.73" evidence="2"/>
<keyword evidence="12" id="KW-1185">Reference proteome</keyword>
<sequence length="330" mass="36790">MFGPPLGIATLISVALASPYPFPRHTGCGGKHHEPGYHFRDRHGNFSVESGNLTRYYSVQVPEHYNPHRGYGLIFDYHGNTDTSLEQRNNSQYQNYPASSDYVIIYPQGYERHWQGPSYAVPGINDLQFTTDLLTHIKSNYCIDPNRVYASGKSNGAGFVDLLACSDNGDAFAAFAMASAALYTDTSLSACSKRRAVLESHGDNDTTIPYHPTEAGSGGVLPDVGQWIHWWGERDCGPNAQAAVAVDEADAYNITTYSCHQYRDVVKHYHFAKLDHCWPDAQGDNYDALYSSHNCIATQVLDYTSVVLDFFGRWNLENAPRNVAPSTWWV</sequence>
<evidence type="ECO:0000313" key="12">
    <source>
        <dbReference type="Proteomes" id="UP000308549"/>
    </source>
</evidence>
<evidence type="ECO:0000256" key="5">
    <source>
        <dbReference type="ARBA" id="ARBA00022729"/>
    </source>
</evidence>
<dbReference type="Gene3D" id="3.40.50.1820">
    <property type="entry name" value="alpha/beta hydrolase"/>
    <property type="match status" value="1"/>
</dbReference>
<dbReference type="SUPFAM" id="SSF53474">
    <property type="entry name" value="alpha/beta-Hydrolases"/>
    <property type="match status" value="1"/>
</dbReference>
<keyword evidence="5 10" id="KW-0732">Signal</keyword>
<dbReference type="GO" id="GO:0045493">
    <property type="term" value="P:xylan catabolic process"/>
    <property type="evidence" value="ECO:0007669"/>
    <property type="project" value="UniProtKB-KW"/>
</dbReference>
<evidence type="ECO:0000313" key="11">
    <source>
        <dbReference type="EMBL" id="TKA34345.1"/>
    </source>
</evidence>
<accession>A0A4U0UIA7</accession>
<proteinExistence type="predicted"/>
<keyword evidence="7" id="KW-0119">Carbohydrate metabolism</keyword>